<sequence length="42" mass="5025">MDCPECKGSLRPVENWKKFNEFWLCFCIECNRVFGIVEIKVI</sequence>
<evidence type="ECO:0008006" key="2">
    <source>
        <dbReference type="Google" id="ProtNLM"/>
    </source>
</evidence>
<organism evidence="1">
    <name type="scientific">marine sediment metagenome</name>
    <dbReference type="NCBI Taxonomy" id="412755"/>
    <lineage>
        <taxon>unclassified sequences</taxon>
        <taxon>metagenomes</taxon>
        <taxon>ecological metagenomes</taxon>
    </lineage>
</organism>
<dbReference type="EMBL" id="LAZR01000107">
    <property type="protein sequence ID" value="KKN90952.1"/>
    <property type="molecule type" value="Genomic_DNA"/>
</dbReference>
<comment type="caution">
    <text evidence="1">The sequence shown here is derived from an EMBL/GenBank/DDBJ whole genome shotgun (WGS) entry which is preliminary data.</text>
</comment>
<protein>
    <recommendedName>
        <fullName evidence="2">Transcription factor zinc-finger domain-containing protein</fullName>
    </recommendedName>
</protein>
<reference evidence="1" key="1">
    <citation type="journal article" date="2015" name="Nature">
        <title>Complex archaea that bridge the gap between prokaryotes and eukaryotes.</title>
        <authorList>
            <person name="Spang A."/>
            <person name="Saw J.H."/>
            <person name="Jorgensen S.L."/>
            <person name="Zaremba-Niedzwiedzka K."/>
            <person name="Martijn J."/>
            <person name="Lind A.E."/>
            <person name="van Eijk R."/>
            <person name="Schleper C."/>
            <person name="Guy L."/>
            <person name="Ettema T.J."/>
        </authorList>
    </citation>
    <scope>NUCLEOTIDE SEQUENCE</scope>
</reference>
<evidence type="ECO:0000313" key="1">
    <source>
        <dbReference type="EMBL" id="KKN90952.1"/>
    </source>
</evidence>
<proteinExistence type="predicted"/>
<name>A0A0F9UU02_9ZZZZ</name>
<accession>A0A0F9UU02</accession>
<gene>
    <name evidence="1" type="ORF">LCGC14_0225360</name>
</gene>
<dbReference type="AlphaFoldDB" id="A0A0F9UU02"/>